<sequence length="60" mass="6826">MKRMGELITAIENAGVQVIRASWLEDGHLDIVTDPKDHEKAEKAARDWHMKQAERSGLQN</sequence>
<dbReference type="RefSeq" id="WP_236342454.1">
    <property type="nucleotide sequence ID" value="NZ_CAKMMF010000011.1"/>
</dbReference>
<proteinExistence type="predicted"/>
<reference evidence="2" key="1">
    <citation type="submission" date="2022-01" db="EMBL/GenBank/DDBJ databases">
        <authorList>
            <person name="Criscuolo A."/>
        </authorList>
    </citation>
    <scope>NUCLEOTIDE SEQUENCE</scope>
    <source>
        <strain evidence="2">CIP111893</strain>
    </source>
</reference>
<organism evidence="2 3">
    <name type="scientific">Paenibacillus plantiphilus</name>
    <dbReference type="NCBI Taxonomy" id="2905650"/>
    <lineage>
        <taxon>Bacteria</taxon>
        <taxon>Bacillati</taxon>
        <taxon>Bacillota</taxon>
        <taxon>Bacilli</taxon>
        <taxon>Bacillales</taxon>
        <taxon>Paenibacillaceae</taxon>
        <taxon>Paenibacillus</taxon>
    </lineage>
</organism>
<comment type="caution">
    <text evidence="2">The sequence shown here is derived from an EMBL/GenBank/DDBJ whole genome shotgun (WGS) entry which is preliminary data.</text>
</comment>
<evidence type="ECO:0000313" key="3">
    <source>
        <dbReference type="Proteomes" id="UP000838686"/>
    </source>
</evidence>
<feature type="region of interest" description="Disordered" evidence="1">
    <location>
        <begin position="35"/>
        <end position="60"/>
    </location>
</feature>
<dbReference type="Proteomes" id="UP000838686">
    <property type="component" value="Unassembled WGS sequence"/>
</dbReference>
<evidence type="ECO:0000256" key="1">
    <source>
        <dbReference type="SAM" id="MobiDB-lite"/>
    </source>
</evidence>
<keyword evidence="3" id="KW-1185">Reference proteome</keyword>
<name>A0ABN8GGJ9_9BACL</name>
<accession>A0ABN8GGJ9</accession>
<protein>
    <submittedName>
        <fullName evidence="2">Uncharacterized protein</fullName>
    </submittedName>
</protein>
<dbReference type="EMBL" id="CAKMMF010000011">
    <property type="protein sequence ID" value="CAH1205790.1"/>
    <property type="molecule type" value="Genomic_DNA"/>
</dbReference>
<feature type="compositionally biased region" description="Basic and acidic residues" evidence="1">
    <location>
        <begin position="35"/>
        <end position="54"/>
    </location>
</feature>
<evidence type="ECO:0000313" key="2">
    <source>
        <dbReference type="EMBL" id="CAH1205790.1"/>
    </source>
</evidence>
<gene>
    <name evidence="2" type="ORF">PAECIP111893_02419</name>
</gene>